<proteinExistence type="predicted"/>
<organism evidence="1">
    <name type="scientific">marine sediment metagenome</name>
    <dbReference type="NCBI Taxonomy" id="412755"/>
    <lineage>
        <taxon>unclassified sequences</taxon>
        <taxon>metagenomes</taxon>
        <taxon>ecological metagenomes</taxon>
    </lineage>
</organism>
<evidence type="ECO:0000313" key="1">
    <source>
        <dbReference type="EMBL" id="KKM62956.1"/>
    </source>
</evidence>
<accession>A0A0F9JKP5</accession>
<protein>
    <submittedName>
        <fullName evidence="1">Uncharacterized protein</fullName>
    </submittedName>
</protein>
<reference evidence="1" key="1">
    <citation type="journal article" date="2015" name="Nature">
        <title>Complex archaea that bridge the gap between prokaryotes and eukaryotes.</title>
        <authorList>
            <person name="Spang A."/>
            <person name="Saw J.H."/>
            <person name="Jorgensen S.L."/>
            <person name="Zaremba-Niedzwiedzka K."/>
            <person name="Martijn J."/>
            <person name="Lind A.E."/>
            <person name="van Eijk R."/>
            <person name="Schleper C."/>
            <person name="Guy L."/>
            <person name="Ettema T.J."/>
        </authorList>
    </citation>
    <scope>NUCLEOTIDE SEQUENCE</scope>
</reference>
<dbReference type="EMBL" id="LAZR01011192">
    <property type="protein sequence ID" value="KKM62956.1"/>
    <property type="molecule type" value="Genomic_DNA"/>
</dbReference>
<comment type="caution">
    <text evidence="1">The sequence shown here is derived from an EMBL/GenBank/DDBJ whole genome shotgun (WGS) entry which is preliminary data.</text>
</comment>
<sequence>MPADITIREDGRAEMAYTGKRPWHGLGVEVDHPMTAVEAIEAAGLDWRVS</sequence>
<gene>
    <name evidence="1" type="ORF">LCGC14_1516360</name>
</gene>
<feature type="non-terminal residue" evidence="1">
    <location>
        <position position="50"/>
    </location>
</feature>
<name>A0A0F9JKP5_9ZZZZ</name>
<dbReference type="AlphaFoldDB" id="A0A0F9JKP5"/>